<dbReference type="InterPro" id="IPR003593">
    <property type="entry name" value="AAA+_ATPase"/>
</dbReference>
<keyword evidence="5" id="KW-0067">ATP-binding</keyword>
<evidence type="ECO:0000256" key="2">
    <source>
        <dbReference type="ARBA" id="ARBA00008526"/>
    </source>
</evidence>
<dbReference type="InterPro" id="IPR003439">
    <property type="entry name" value="ABC_transporter-like_ATP-bd"/>
</dbReference>
<dbReference type="GO" id="GO:0005319">
    <property type="term" value="F:lipid transporter activity"/>
    <property type="evidence" value="ECO:0007669"/>
    <property type="project" value="TreeGrafter"/>
</dbReference>
<gene>
    <name evidence="11" type="ORF">TAV2_LOCUS17081</name>
</gene>
<feature type="region of interest" description="Disordered" evidence="8">
    <location>
        <begin position="1"/>
        <end position="47"/>
    </location>
</feature>
<dbReference type="FunFam" id="3.40.50.300:FF:000633">
    <property type="entry name" value="ABC transporter A family member 7"/>
    <property type="match status" value="2"/>
</dbReference>
<organism evidence="11 12">
    <name type="scientific">Thlaspi arvense</name>
    <name type="common">Field penny-cress</name>
    <dbReference type="NCBI Taxonomy" id="13288"/>
    <lineage>
        <taxon>Eukaryota</taxon>
        <taxon>Viridiplantae</taxon>
        <taxon>Streptophyta</taxon>
        <taxon>Embryophyta</taxon>
        <taxon>Tracheophyta</taxon>
        <taxon>Spermatophyta</taxon>
        <taxon>Magnoliopsida</taxon>
        <taxon>eudicotyledons</taxon>
        <taxon>Gunneridae</taxon>
        <taxon>Pentapetalae</taxon>
        <taxon>rosids</taxon>
        <taxon>malvids</taxon>
        <taxon>Brassicales</taxon>
        <taxon>Brassicaceae</taxon>
        <taxon>Thlaspideae</taxon>
        <taxon>Thlaspi</taxon>
    </lineage>
</organism>
<feature type="transmembrane region" description="Helical" evidence="9">
    <location>
        <begin position="469"/>
        <end position="491"/>
    </location>
</feature>
<dbReference type="Proteomes" id="UP000836841">
    <property type="component" value="Chromosome 5"/>
</dbReference>
<evidence type="ECO:0000256" key="1">
    <source>
        <dbReference type="ARBA" id="ARBA00004141"/>
    </source>
</evidence>
<sequence>MRSSIASCPRNYHTGNFPRKSKIEETEKKKKKITVSSSSMADSGPASFSTRANALLRKNLTYQKRTLGSNVRIIMIPFLLCIFLLLLQVVFDKFVNNSVDNRCGCECIDTNGDGNCEETCGIQHSSPTQAFFCSIPSPPRWPPLLQVPPPERRAVRSSFLSNDELPDESCRRAGSCPVTILFTGNNRSLGASLSGNLLTSSLTANSSDILQDLANSVLGTETEADFTNFLDPGIASNLPIYNIRPRCISNAPLPFSFGQPPLEFQKELSCVQGLNLWRNNSAEVNDDIFKGYQKGNPEGKINEIAAAYDLLNTDRNNFNVHILYNSTNKGGSRNRLVKLLRVPRSVNLVSNAYLQFLQGPGTRMLFEYVKEMPKPETTLRLDIASLIGPLFFTWVILLLFPVILSSLVYEKQQRLRIIMKMHGLGDGPYWMISYAYYLTISIFYFICLMIFGSAIGLKFFRLNDYSLQFAFYFLYVNLQISLVFLVSSVFSKFLIQDSSFPKGWIIVMELYPGFSLYRGLYEFSQFAFRGNLRGVDGMKWRDFGDSAMDEVFSIIIVEWFLALIAAYYIDKVSSSGKNLLFFLRNPFKKSPSLRRPSLQRQGSKVSVEMEKPDVTQERGKVEKLMLEPSTSHAIVCDDLKKVYPGRDGNPPKMAVRGLSLAVPSGECFGMLGPNGAGKTSFINMMTGLLKPTSGTGLVQGLDICSDMDRVYTSMGVCPQHDLLWETLTGREHLLFYGRLKNLKGSDLTHAVEESLKSVNLFHGGVADKRAGKYSGGMKRRLSVAISLIGNPKVVYMDEPSTGLDPASRKNLWTVIKRAKQNTAIILTTHSMEEAEFLCDRLGIFVDGSLQCIGNPKELKGRYGGSYVFTMTTSSEHERNVEKLIQDVSPNAKKIYQIAGTQKFELPKEEVRISEVFQAVEKAKSNFTVFAWGLADTTLEDVFIKVARTGQAFNRCQKSFLSKILLHSLMMDSSPASFLTQANALLRKNLVYQKRNIWSNVRLVTIPFFLCLLLLVVQMLFNTQFNKDHGRCGCLNEKTCGLRYSTSDQAAFCAIPNPPQWSPLLQIPAPQYRAATTSYRGHSSPVTFLFTGNNQSLGKILMRSKYSSSSEFDGDLANYVLGSSSLTAYTNYMDSAFISDLPIYNIQHECQQNTSSSILIHQSPLAFPKEINCVQGLNLWRNSSCDVNNELFKGYRKGNPDKKINEYSAAFDFQNTNKNSLNVSVWYNSTYKNDTVIRPMALIRVPRLVNLASNAYLEFLKGSETKILFEYIKEMPKPETKLSLDIASLIGPLFFTWVILLLFPVILTTLVYEKQHRLRIMMKMHGLGDAPYWIVSYTYFLLISILYMLCFAMFGSAIGLNFFRLNDYSIQVVFFLVSINLQIAVAFLASSMFSDVKTATVIAYIYVFGTGLLGIFLFQFFLEDPLFPKGWIIAMELYPGFSLYRGLYELSQSAFAGDYRGVDGMRWRDFGNGMKEVTCIMLIEWLLLLVSAYYIDQITYSRKHPLFFFLKTPSNKKQYHESSHNQTSKVVVEMEKPDVCQEREKVEQYLLESAGNCAVLCNNLKKVYSGKDGNPQKLAVRGLSLALPHGECFGMLGPNGAGKTSFINMMTGIIKPSSGTALVQGLDILTDMDRIYTTIGVCPQHDLLWEKLSGKEHLLFYGRLKNLKGPVLTQAVEESLRSVNLFHGGNGDKQVGKYSGGMKRRLSVAISLIGNPKVVYMDEPSTGLDPASRKSLWNVVKRAKRKGAIILTTHSMEEAEVLCDRLGIFVDGSLQCIGNPKELKGRYGGSYVLTVTTSEENEQEVEEIVQNISENAKKIYRTSGTQKFELPKKETKIAEVFQAVEKAKTMFPVVAWGLADTTLEDVFVKVAQTS</sequence>
<evidence type="ECO:0000256" key="9">
    <source>
        <dbReference type="SAM" id="Phobius"/>
    </source>
</evidence>
<name>A0AAU9SKD5_THLAR</name>
<feature type="transmembrane region" description="Helical" evidence="9">
    <location>
        <begin position="1002"/>
        <end position="1020"/>
    </location>
</feature>
<keyword evidence="4" id="KW-0547">Nucleotide-binding</keyword>
<evidence type="ECO:0000256" key="6">
    <source>
        <dbReference type="ARBA" id="ARBA00022989"/>
    </source>
</evidence>
<dbReference type="Gene3D" id="3.40.50.300">
    <property type="entry name" value="P-loop containing nucleotide triphosphate hydrolases"/>
    <property type="match status" value="2"/>
</dbReference>
<dbReference type="Pfam" id="PF24526">
    <property type="entry name" value="ABCA12_C"/>
    <property type="match status" value="2"/>
</dbReference>
<feature type="domain" description="ABC transporter" evidence="10">
    <location>
        <begin position="1558"/>
        <end position="1795"/>
    </location>
</feature>
<feature type="transmembrane region" description="Helical" evidence="9">
    <location>
        <begin position="551"/>
        <end position="569"/>
    </location>
</feature>
<dbReference type="CDD" id="cd03263">
    <property type="entry name" value="ABC_subfamily_A"/>
    <property type="match status" value="2"/>
</dbReference>
<dbReference type="PROSITE" id="PS00211">
    <property type="entry name" value="ABC_TRANSPORTER_1"/>
    <property type="match status" value="2"/>
</dbReference>
<feature type="transmembrane region" description="Helical" evidence="9">
    <location>
        <begin position="73"/>
        <end position="91"/>
    </location>
</feature>
<accession>A0AAU9SKD5</accession>
<keyword evidence="12" id="KW-1185">Reference proteome</keyword>
<evidence type="ECO:0000259" key="10">
    <source>
        <dbReference type="PROSITE" id="PS50893"/>
    </source>
</evidence>
<dbReference type="PANTHER" id="PTHR19229:SF215">
    <property type="entry name" value="ABC TRANSPORTER A FAMILY MEMBER 8"/>
    <property type="match status" value="1"/>
</dbReference>
<dbReference type="SMART" id="SM00382">
    <property type="entry name" value="AAA"/>
    <property type="match status" value="2"/>
</dbReference>
<protein>
    <recommendedName>
        <fullName evidence="10">ABC transporter domain-containing protein</fullName>
    </recommendedName>
</protein>
<dbReference type="InterPro" id="IPR013525">
    <property type="entry name" value="ABC2_TM"/>
</dbReference>
<dbReference type="PROSITE" id="PS50893">
    <property type="entry name" value="ABC_TRANSPORTER_2"/>
    <property type="match status" value="2"/>
</dbReference>
<keyword evidence="6 9" id="KW-1133">Transmembrane helix</keyword>
<reference evidence="11 12" key="1">
    <citation type="submission" date="2022-03" db="EMBL/GenBank/DDBJ databases">
        <authorList>
            <person name="Nunn A."/>
            <person name="Chopra R."/>
            <person name="Nunn A."/>
            <person name="Contreras Garrido A."/>
        </authorList>
    </citation>
    <scope>NUCLEOTIDE SEQUENCE [LARGE SCALE GENOMIC DNA]</scope>
</reference>
<evidence type="ECO:0000256" key="4">
    <source>
        <dbReference type="ARBA" id="ARBA00022741"/>
    </source>
</evidence>
<feature type="transmembrane region" description="Helical" evidence="9">
    <location>
        <begin position="1288"/>
        <end position="1311"/>
    </location>
</feature>
<comment type="similarity">
    <text evidence="2">Belongs to the ABC transporter superfamily. ABCA family. CPR flippase (TC 3.A.1.211) subfamily.</text>
</comment>
<dbReference type="PANTHER" id="PTHR19229">
    <property type="entry name" value="ATP-BINDING CASSETTE TRANSPORTER SUBFAMILY A ABCA"/>
    <property type="match status" value="1"/>
</dbReference>
<dbReference type="Pfam" id="PF00005">
    <property type="entry name" value="ABC_tran"/>
    <property type="match status" value="2"/>
</dbReference>
<feature type="transmembrane region" description="Helical" evidence="9">
    <location>
        <begin position="1367"/>
        <end position="1388"/>
    </location>
</feature>
<feature type="transmembrane region" description="Helical" evidence="9">
    <location>
        <begin position="1400"/>
        <end position="1421"/>
    </location>
</feature>
<feature type="transmembrane region" description="Helical" evidence="9">
    <location>
        <begin position="503"/>
        <end position="521"/>
    </location>
</feature>
<evidence type="ECO:0000256" key="3">
    <source>
        <dbReference type="ARBA" id="ARBA00022692"/>
    </source>
</evidence>
<proteinExistence type="inferred from homology"/>
<feature type="transmembrane region" description="Helical" evidence="9">
    <location>
        <begin position="386"/>
        <end position="409"/>
    </location>
</feature>
<feature type="domain" description="ABC transporter" evidence="10">
    <location>
        <begin position="634"/>
        <end position="871"/>
    </location>
</feature>
<dbReference type="SUPFAM" id="SSF52540">
    <property type="entry name" value="P-loop containing nucleoside triphosphate hydrolases"/>
    <property type="match status" value="2"/>
</dbReference>
<dbReference type="InterPro" id="IPR027417">
    <property type="entry name" value="P-loop_NTPase"/>
</dbReference>
<feature type="transmembrane region" description="Helical" evidence="9">
    <location>
        <begin position="1331"/>
        <end position="1361"/>
    </location>
</feature>
<evidence type="ECO:0000313" key="12">
    <source>
        <dbReference type="Proteomes" id="UP000836841"/>
    </source>
</evidence>
<evidence type="ECO:0000256" key="5">
    <source>
        <dbReference type="ARBA" id="ARBA00022840"/>
    </source>
</evidence>
<feature type="transmembrane region" description="Helical" evidence="9">
    <location>
        <begin position="429"/>
        <end position="457"/>
    </location>
</feature>
<keyword evidence="3 9" id="KW-0812">Transmembrane</keyword>
<dbReference type="GO" id="GO:0140359">
    <property type="term" value="F:ABC-type transporter activity"/>
    <property type="evidence" value="ECO:0007669"/>
    <property type="project" value="InterPro"/>
</dbReference>
<evidence type="ECO:0000256" key="7">
    <source>
        <dbReference type="ARBA" id="ARBA00023136"/>
    </source>
</evidence>
<dbReference type="GO" id="GO:0016020">
    <property type="term" value="C:membrane"/>
    <property type="evidence" value="ECO:0007669"/>
    <property type="project" value="UniProtKB-SubCell"/>
</dbReference>
<keyword evidence="7 9" id="KW-0472">Membrane</keyword>
<comment type="subcellular location">
    <subcellularLocation>
        <location evidence="1">Membrane</location>
        <topology evidence="1">Multi-pass membrane protein</topology>
    </subcellularLocation>
</comment>
<dbReference type="GO" id="GO:0016887">
    <property type="term" value="F:ATP hydrolysis activity"/>
    <property type="evidence" value="ECO:0007669"/>
    <property type="project" value="InterPro"/>
</dbReference>
<evidence type="ECO:0000256" key="8">
    <source>
        <dbReference type="SAM" id="MobiDB-lite"/>
    </source>
</evidence>
<dbReference type="Pfam" id="PF12698">
    <property type="entry name" value="ABC2_membrane_3"/>
    <property type="match status" value="2"/>
</dbReference>
<dbReference type="InterPro" id="IPR017871">
    <property type="entry name" value="ABC_transporter-like_CS"/>
</dbReference>
<evidence type="ECO:0000313" key="11">
    <source>
        <dbReference type="EMBL" id="CAH2064984.1"/>
    </source>
</evidence>
<dbReference type="GO" id="GO:0005524">
    <property type="term" value="F:ATP binding"/>
    <property type="evidence" value="ECO:0007669"/>
    <property type="project" value="UniProtKB-KW"/>
</dbReference>
<dbReference type="EMBL" id="OU466861">
    <property type="protein sequence ID" value="CAH2064984.1"/>
    <property type="molecule type" value="Genomic_DNA"/>
</dbReference>
<dbReference type="InterPro" id="IPR026082">
    <property type="entry name" value="ABCA"/>
</dbReference>
<feature type="compositionally biased region" description="Low complexity" evidence="8">
    <location>
        <begin position="34"/>
        <end position="47"/>
    </location>
</feature>